<name>A0AAV9K6N3_9SOLN</name>
<sequence length="80" mass="8854">MMFKHMARVVDSKPDPHQLTFGNLFTTVLKTFEVHVTAPRATGAVDILLNDLRAARDQNATLLTKTESLRTNLAESRGSS</sequence>
<evidence type="ECO:0000313" key="1">
    <source>
        <dbReference type="EMBL" id="KAK4708894.1"/>
    </source>
</evidence>
<accession>A0AAV9K6N3</accession>
<reference evidence="1 2" key="1">
    <citation type="submission" date="2023-10" db="EMBL/GenBank/DDBJ databases">
        <title>Genome-Wide Identification Analysis in wild type Solanum Pinnatisectum Reveals Some Genes Defensing Phytophthora Infestans.</title>
        <authorList>
            <person name="Sun C."/>
        </authorList>
    </citation>
    <scope>NUCLEOTIDE SEQUENCE [LARGE SCALE GENOMIC DNA]</scope>
    <source>
        <strain evidence="1">LQN</strain>
        <tissue evidence="1">Leaf</tissue>
    </source>
</reference>
<dbReference type="Proteomes" id="UP001311915">
    <property type="component" value="Unassembled WGS sequence"/>
</dbReference>
<keyword evidence="2" id="KW-1185">Reference proteome</keyword>
<protein>
    <submittedName>
        <fullName evidence="1">Uncharacterized protein</fullName>
    </submittedName>
</protein>
<comment type="caution">
    <text evidence="1">The sequence shown here is derived from an EMBL/GenBank/DDBJ whole genome shotgun (WGS) entry which is preliminary data.</text>
</comment>
<evidence type="ECO:0000313" key="2">
    <source>
        <dbReference type="Proteomes" id="UP001311915"/>
    </source>
</evidence>
<dbReference type="AlphaFoldDB" id="A0AAV9K6N3"/>
<proteinExistence type="predicted"/>
<dbReference type="EMBL" id="JAWPEI010000012">
    <property type="protein sequence ID" value="KAK4708894.1"/>
    <property type="molecule type" value="Genomic_DNA"/>
</dbReference>
<organism evidence="1 2">
    <name type="scientific">Solanum pinnatisectum</name>
    <name type="common">tansyleaf nightshade</name>
    <dbReference type="NCBI Taxonomy" id="50273"/>
    <lineage>
        <taxon>Eukaryota</taxon>
        <taxon>Viridiplantae</taxon>
        <taxon>Streptophyta</taxon>
        <taxon>Embryophyta</taxon>
        <taxon>Tracheophyta</taxon>
        <taxon>Spermatophyta</taxon>
        <taxon>Magnoliopsida</taxon>
        <taxon>eudicotyledons</taxon>
        <taxon>Gunneridae</taxon>
        <taxon>Pentapetalae</taxon>
        <taxon>asterids</taxon>
        <taxon>lamiids</taxon>
        <taxon>Solanales</taxon>
        <taxon>Solanaceae</taxon>
        <taxon>Solanoideae</taxon>
        <taxon>Solaneae</taxon>
        <taxon>Solanum</taxon>
    </lineage>
</organism>
<gene>
    <name evidence="1" type="ORF">R3W88_029819</name>
</gene>